<dbReference type="GO" id="GO:0006888">
    <property type="term" value="P:endoplasmic reticulum to Golgi vesicle-mediated transport"/>
    <property type="evidence" value="ECO:0007669"/>
    <property type="project" value="TreeGrafter"/>
</dbReference>
<comment type="similarity">
    <text evidence="2">Belongs to the syntaxin family.</text>
</comment>
<dbReference type="OrthoDB" id="421009at2759"/>
<comment type="subcellular location">
    <subcellularLocation>
        <location evidence="1">Membrane</location>
        <topology evidence="1">Single-pass type IV membrane protein</topology>
    </subcellularLocation>
</comment>
<evidence type="ECO:0000256" key="6">
    <source>
        <dbReference type="ARBA" id="ARBA00023054"/>
    </source>
</evidence>
<keyword evidence="4 8" id="KW-0812">Transmembrane</keyword>
<keyword evidence="7 8" id="KW-0472">Membrane</keyword>
<keyword evidence="6" id="KW-0175">Coiled coil</keyword>
<dbReference type="Proteomes" id="UP000567179">
    <property type="component" value="Unassembled WGS sequence"/>
</dbReference>
<dbReference type="EMBL" id="JAACJJ010000056">
    <property type="protein sequence ID" value="KAF5313084.1"/>
    <property type="molecule type" value="Genomic_DNA"/>
</dbReference>
<evidence type="ECO:0000256" key="5">
    <source>
        <dbReference type="ARBA" id="ARBA00022989"/>
    </source>
</evidence>
<dbReference type="CDD" id="cd15844">
    <property type="entry name" value="SNARE_syntaxin5"/>
    <property type="match status" value="1"/>
</dbReference>
<evidence type="ECO:0000256" key="2">
    <source>
        <dbReference type="ARBA" id="ARBA00009063"/>
    </source>
</evidence>
<comment type="caution">
    <text evidence="10">The sequence shown here is derived from an EMBL/GenBank/DDBJ whole genome shotgun (WGS) entry which is preliminary data.</text>
</comment>
<keyword evidence="3" id="KW-0813">Transport</keyword>
<evidence type="ECO:0000313" key="11">
    <source>
        <dbReference type="Proteomes" id="UP000567179"/>
    </source>
</evidence>
<evidence type="ECO:0000256" key="4">
    <source>
        <dbReference type="ARBA" id="ARBA00022692"/>
    </source>
</evidence>
<proteinExistence type="inferred from homology"/>
<dbReference type="GO" id="GO:0000139">
    <property type="term" value="C:Golgi membrane"/>
    <property type="evidence" value="ECO:0007669"/>
    <property type="project" value="TreeGrafter"/>
</dbReference>
<organism evidence="10 11">
    <name type="scientific">Psilocybe cf. subviscida</name>
    <dbReference type="NCBI Taxonomy" id="2480587"/>
    <lineage>
        <taxon>Eukaryota</taxon>
        <taxon>Fungi</taxon>
        <taxon>Dikarya</taxon>
        <taxon>Basidiomycota</taxon>
        <taxon>Agaricomycotina</taxon>
        <taxon>Agaricomycetes</taxon>
        <taxon>Agaricomycetidae</taxon>
        <taxon>Agaricales</taxon>
        <taxon>Agaricineae</taxon>
        <taxon>Strophariaceae</taxon>
        <taxon>Psilocybe</taxon>
    </lineage>
</organism>
<evidence type="ECO:0000256" key="8">
    <source>
        <dbReference type="SAM" id="Phobius"/>
    </source>
</evidence>
<dbReference type="GO" id="GO:0006906">
    <property type="term" value="P:vesicle fusion"/>
    <property type="evidence" value="ECO:0007669"/>
    <property type="project" value="TreeGrafter"/>
</dbReference>
<dbReference type="InterPro" id="IPR021538">
    <property type="entry name" value="Syntaxin-5_N"/>
</dbReference>
<feature type="domain" description="T-SNARE coiled-coil homology" evidence="9">
    <location>
        <begin position="241"/>
        <end position="303"/>
    </location>
</feature>
<dbReference type="InterPro" id="IPR045242">
    <property type="entry name" value="Syntaxin"/>
</dbReference>
<dbReference type="GO" id="GO:0006886">
    <property type="term" value="P:intracellular protein transport"/>
    <property type="evidence" value="ECO:0007669"/>
    <property type="project" value="TreeGrafter"/>
</dbReference>
<evidence type="ECO:0000256" key="3">
    <source>
        <dbReference type="ARBA" id="ARBA00022448"/>
    </source>
</evidence>
<dbReference type="Gene3D" id="1.20.58.70">
    <property type="match status" value="1"/>
</dbReference>
<dbReference type="PANTHER" id="PTHR19957:SF3">
    <property type="entry name" value="SYNTAXIN-5"/>
    <property type="match status" value="1"/>
</dbReference>
<reference evidence="10 11" key="1">
    <citation type="journal article" date="2020" name="ISME J.">
        <title>Uncovering the hidden diversity of litter-decomposition mechanisms in mushroom-forming fungi.</title>
        <authorList>
            <person name="Floudas D."/>
            <person name="Bentzer J."/>
            <person name="Ahren D."/>
            <person name="Johansson T."/>
            <person name="Persson P."/>
            <person name="Tunlid A."/>
        </authorList>
    </citation>
    <scope>NUCLEOTIDE SEQUENCE [LARGE SCALE GENOMIC DNA]</scope>
    <source>
        <strain evidence="10 11">CBS 101986</strain>
    </source>
</reference>
<evidence type="ECO:0000256" key="1">
    <source>
        <dbReference type="ARBA" id="ARBA00004211"/>
    </source>
</evidence>
<dbReference type="GO" id="GO:0005484">
    <property type="term" value="F:SNAP receptor activity"/>
    <property type="evidence" value="ECO:0007669"/>
    <property type="project" value="TreeGrafter"/>
</dbReference>
<name>A0A8H5AY12_9AGAR</name>
<evidence type="ECO:0000259" key="9">
    <source>
        <dbReference type="PROSITE" id="PS50192"/>
    </source>
</evidence>
<dbReference type="PROSITE" id="PS50192">
    <property type="entry name" value="T_SNARE"/>
    <property type="match status" value="1"/>
</dbReference>
<dbReference type="PANTHER" id="PTHR19957">
    <property type="entry name" value="SYNTAXIN"/>
    <property type="match status" value="1"/>
</dbReference>
<dbReference type="InterPro" id="IPR010989">
    <property type="entry name" value="SNARE"/>
</dbReference>
<accession>A0A8H5AY12</accession>
<dbReference type="GO" id="GO:0048278">
    <property type="term" value="P:vesicle docking"/>
    <property type="evidence" value="ECO:0007669"/>
    <property type="project" value="TreeGrafter"/>
</dbReference>
<keyword evidence="11" id="KW-1185">Reference proteome</keyword>
<dbReference type="GO" id="GO:0000149">
    <property type="term" value="F:SNARE binding"/>
    <property type="evidence" value="ECO:0007669"/>
    <property type="project" value="TreeGrafter"/>
</dbReference>
<dbReference type="Pfam" id="PF11416">
    <property type="entry name" value="Syntaxin-5_N"/>
    <property type="match status" value="1"/>
</dbReference>
<dbReference type="Pfam" id="PF05739">
    <property type="entry name" value="SNARE"/>
    <property type="match status" value="1"/>
</dbReference>
<protein>
    <recommendedName>
        <fullName evidence="9">t-SNARE coiled-coil homology domain-containing protein</fullName>
    </recommendedName>
</protein>
<dbReference type="GO" id="GO:0031201">
    <property type="term" value="C:SNARE complex"/>
    <property type="evidence" value="ECO:0007669"/>
    <property type="project" value="TreeGrafter"/>
</dbReference>
<sequence length="332" mass="37247">MSKQDRTHEFRACIESINKRTALGNRGLEAKQRLLQTKSVTKGEFTSMATSISKDISSTGLKLNKLAQLAKRKTLFDDRPVEISELTFIIKQDIANINKQIASLQAYVRQRHSQQGSVSPEAKMINDHTQNVLMMLQNSLATTSMTFKDVLELRTQNMKESKNRTEQFMYTTQTAANNQSTSLLYNQKSDPMGDGSANPYDQKGKGRAQQNGDMLALDLNAAEEGGGSNGFMQMQMVEQQDSYIQQRSTAIESIETTIAELGQIFTQLANMVAEQRETVQRIDADVDDVMANVSGGHRELLKYYASISSNRWLMLKVFGILIVFFLVFILVS</sequence>
<dbReference type="AlphaFoldDB" id="A0A8H5AY12"/>
<dbReference type="InterPro" id="IPR000727">
    <property type="entry name" value="T_SNARE_dom"/>
</dbReference>
<keyword evidence="5 8" id="KW-1133">Transmembrane helix</keyword>
<gene>
    <name evidence="10" type="ORF">D9619_002919</name>
</gene>
<dbReference type="SUPFAM" id="SSF47661">
    <property type="entry name" value="t-snare proteins"/>
    <property type="match status" value="1"/>
</dbReference>
<evidence type="ECO:0000256" key="7">
    <source>
        <dbReference type="ARBA" id="ARBA00023136"/>
    </source>
</evidence>
<dbReference type="SMART" id="SM00397">
    <property type="entry name" value="t_SNARE"/>
    <property type="match status" value="1"/>
</dbReference>
<feature type="transmembrane region" description="Helical" evidence="8">
    <location>
        <begin position="312"/>
        <end position="331"/>
    </location>
</feature>
<evidence type="ECO:0000313" key="10">
    <source>
        <dbReference type="EMBL" id="KAF5313084.1"/>
    </source>
</evidence>